<evidence type="ECO:0000256" key="1">
    <source>
        <dbReference type="ARBA" id="ARBA00004651"/>
    </source>
</evidence>
<evidence type="ECO:0000256" key="7">
    <source>
        <dbReference type="SAM" id="MobiDB-lite"/>
    </source>
</evidence>
<dbReference type="InterPro" id="IPR049142">
    <property type="entry name" value="MS_channel_1st"/>
</dbReference>
<accession>A0A8T9SY87</accession>
<dbReference type="Gene3D" id="3.30.70.100">
    <property type="match status" value="1"/>
</dbReference>
<dbReference type="Gene3D" id="2.30.30.60">
    <property type="match status" value="1"/>
</dbReference>
<keyword evidence="4 8" id="KW-0812">Transmembrane</keyword>
<dbReference type="Pfam" id="PF21082">
    <property type="entry name" value="MS_channel_3rd"/>
    <property type="match status" value="1"/>
</dbReference>
<dbReference type="Pfam" id="PF21088">
    <property type="entry name" value="MS_channel_1st"/>
    <property type="match status" value="1"/>
</dbReference>
<protein>
    <submittedName>
        <fullName evidence="12">Mechanosensitive ion channel family protein</fullName>
    </submittedName>
</protein>
<proteinExistence type="inferred from homology"/>
<evidence type="ECO:0000313" key="13">
    <source>
        <dbReference type="Proteomes" id="UP000829925"/>
    </source>
</evidence>
<dbReference type="PANTHER" id="PTHR30566">
    <property type="entry name" value="YNAI-RELATED MECHANOSENSITIVE ION CHANNEL"/>
    <property type="match status" value="1"/>
</dbReference>
<dbReference type="AlphaFoldDB" id="A0A8T9SY87"/>
<feature type="domain" description="Mechanosensitive ion channel transmembrane helices 2/3" evidence="11">
    <location>
        <begin position="152"/>
        <end position="193"/>
    </location>
</feature>
<dbReference type="InterPro" id="IPR023408">
    <property type="entry name" value="MscS_beta-dom_sf"/>
</dbReference>
<dbReference type="GO" id="GO:0008381">
    <property type="term" value="F:mechanosensitive monoatomic ion channel activity"/>
    <property type="evidence" value="ECO:0007669"/>
    <property type="project" value="UniProtKB-ARBA"/>
</dbReference>
<dbReference type="InterPro" id="IPR010920">
    <property type="entry name" value="LSM_dom_sf"/>
</dbReference>
<evidence type="ECO:0000256" key="8">
    <source>
        <dbReference type="SAM" id="Phobius"/>
    </source>
</evidence>
<gene>
    <name evidence="12" type="ORF">MUN82_17740</name>
</gene>
<name>A0A8T9SY87_9BACT</name>
<organism evidence="12 13">
    <name type="scientific">Hymenobacter aerilatus</name>
    <dbReference type="NCBI Taxonomy" id="2932251"/>
    <lineage>
        <taxon>Bacteria</taxon>
        <taxon>Pseudomonadati</taxon>
        <taxon>Bacteroidota</taxon>
        <taxon>Cytophagia</taxon>
        <taxon>Cytophagales</taxon>
        <taxon>Hymenobacteraceae</taxon>
        <taxon>Hymenobacter</taxon>
    </lineage>
</organism>
<dbReference type="SUPFAM" id="SSF82861">
    <property type="entry name" value="Mechanosensitive channel protein MscS (YggB), transmembrane region"/>
    <property type="match status" value="1"/>
</dbReference>
<evidence type="ECO:0000256" key="5">
    <source>
        <dbReference type="ARBA" id="ARBA00022989"/>
    </source>
</evidence>
<feature type="transmembrane region" description="Helical" evidence="8">
    <location>
        <begin position="68"/>
        <end position="87"/>
    </location>
</feature>
<reference evidence="12 13" key="1">
    <citation type="submission" date="2022-04" db="EMBL/GenBank/DDBJ databases">
        <title>Hymenobacter sp. isolated from the air.</title>
        <authorList>
            <person name="Won M."/>
            <person name="Lee C.-M."/>
            <person name="Woen H.-Y."/>
            <person name="Kwon S.-W."/>
        </authorList>
    </citation>
    <scope>NUCLEOTIDE SEQUENCE [LARGE SCALE GENOMIC DNA]</scope>
    <source>
        <strain evidence="13">5413 J-13</strain>
    </source>
</reference>
<keyword evidence="3" id="KW-1003">Cell membrane</keyword>
<dbReference type="EMBL" id="CP095053">
    <property type="protein sequence ID" value="UOR04776.1"/>
    <property type="molecule type" value="Genomic_DNA"/>
</dbReference>
<dbReference type="Proteomes" id="UP000829925">
    <property type="component" value="Chromosome"/>
</dbReference>
<dbReference type="InterPro" id="IPR006685">
    <property type="entry name" value="MscS_channel_2nd"/>
</dbReference>
<dbReference type="SUPFAM" id="SSF82689">
    <property type="entry name" value="Mechanosensitive channel protein MscS (YggB), C-terminal domain"/>
    <property type="match status" value="1"/>
</dbReference>
<feature type="transmembrane region" description="Helical" evidence="8">
    <location>
        <begin position="16"/>
        <end position="36"/>
    </location>
</feature>
<dbReference type="Pfam" id="PF00924">
    <property type="entry name" value="MS_channel_2nd"/>
    <property type="match status" value="1"/>
</dbReference>
<keyword evidence="6 8" id="KW-0472">Membrane</keyword>
<dbReference type="InterPro" id="IPR049278">
    <property type="entry name" value="MS_channel_C"/>
</dbReference>
<comment type="similarity">
    <text evidence="2">Belongs to the MscS (TC 1.A.23) family.</text>
</comment>
<dbReference type="RefSeq" id="WP_245092614.1">
    <property type="nucleotide sequence ID" value="NZ_CP095053.1"/>
</dbReference>
<evidence type="ECO:0000256" key="3">
    <source>
        <dbReference type="ARBA" id="ARBA00022475"/>
    </source>
</evidence>
<sequence length="387" mass="43125">MTLSEILQYRFLGNSVQTYLIALGILLFGLLFKNLMSKLLTKLLYRFVRGKSEGVTEGQFHDLLIQPVSLVIFLTSLYLAFQVLNIPVRSAELARSDPWYEVAIFRLYQICIISSIAWIITRFIDFFVLVFLRRAEASPRVANQLVPFARDLLKFLVGAVAFLIVLGKTFGVDVTALIGGLGIGGLAVAFAAKESLENLLASFTIFLDRPFIVGDLVSVGDITGTIEQIGFRSTRLRTVEKSYVTVPNKSMIDKPLDNLSLRTARRVFFMMSLQQSTSNEQLHNVVNQAFEAINSHPLIQPDAQVKFTSLTSNSKDIRIQYYITTDSYDEYLNVMEEINFKLVDIVERNASAFVDTTRLTTTSSGASSQALPRSLQPNPDGSSVASS</sequence>
<dbReference type="GO" id="GO:0005886">
    <property type="term" value="C:plasma membrane"/>
    <property type="evidence" value="ECO:0007669"/>
    <property type="project" value="UniProtKB-SubCell"/>
</dbReference>
<feature type="transmembrane region" description="Helical" evidence="8">
    <location>
        <begin position="107"/>
        <end position="132"/>
    </location>
</feature>
<dbReference type="InterPro" id="IPR011014">
    <property type="entry name" value="MscS_channel_TM-2"/>
</dbReference>
<feature type="transmembrane region" description="Helical" evidence="8">
    <location>
        <begin position="152"/>
        <end position="170"/>
    </location>
</feature>
<dbReference type="InterPro" id="IPR011066">
    <property type="entry name" value="MscS_channel_C_sf"/>
</dbReference>
<evidence type="ECO:0000259" key="10">
    <source>
        <dbReference type="Pfam" id="PF21082"/>
    </source>
</evidence>
<evidence type="ECO:0000256" key="4">
    <source>
        <dbReference type="ARBA" id="ARBA00022692"/>
    </source>
</evidence>
<evidence type="ECO:0000313" key="12">
    <source>
        <dbReference type="EMBL" id="UOR04776.1"/>
    </source>
</evidence>
<dbReference type="Gene3D" id="1.10.287.1260">
    <property type="match status" value="1"/>
</dbReference>
<dbReference type="KEGG" id="haei:MUN82_17740"/>
<evidence type="ECO:0000256" key="2">
    <source>
        <dbReference type="ARBA" id="ARBA00008017"/>
    </source>
</evidence>
<evidence type="ECO:0000259" key="9">
    <source>
        <dbReference type="Pfam" id="PF00924"/>
    </source>
</evidence>
<keyword evidence="5 8" id="KW-1133">Transmembrane helix</keyword>
<comment type="subcellular location">
    <subcellularLocation>
        <location evidence="1">Cell membrane</location>
        <topology evidence="1">Multi-pass membrane protein</topology>
    </subcellularLocation>
</comment>
<evidence type="ECO:0000256" key="6">
    <source>
        <dbReference type="ARBA" id="ARBA00023136"/>
    </source>
</evidence>
<feature type="domain" description="Mechanosensitive ion channel MscS C-terminal" evidence="10">
    <location>
        <begin position="274"/>
        <end position="349"/>
    </location>
</feature>
<dbReference type="PANTHER" id="PTHR30566:SF5">
    <property type="entry name" value="MECHANOSENSITIVE ION CHANNEL PROTEIN 1, MITOCHONDRIAL-RELATED"/>
    <property type="match status" value="1"/>
</dbReference>
<keyword evidence="13" id="KW-1185">Reference proteome</keyword>
<feature type="domain" description="Mechanosensitive ion channel MscS" evidence="9">
    <location>
        <begin position="195"/>
        <end position="260"/>
    </location>
</feature>
<feature type="region of interest" description="Disordered" evidence="7">
    <location>
        <begin position="363"/>
        <end position="387"/>
    </location>
</feature>
<dbReference type="SUPFAM" id="SSF50182">
    <property type="entry name" value="Sm-like ribonucleoproteins"/>
    <property type="match status" value="1"/>
</dbReference>
<evidence type="ECO:0000259" key="11">
    <source>
        <dbReference type="Pfam" id="PF21088"/>
    </source>
</evidence>